<sequence length="287" mass="32797">MYIRIITLVSLLASIVHAAPMMDHDDAGTLHRSSDSVAESFDEPRALEKRIFSLKKLIPSGSSKDKDEEEQSTVYYVYFYKPSPHDEFPEPTMSPVLERPVPKRVRKHTKFLVDRFNEAYGGDSTPMSLVYQNDWFENARVRVLISSPKQETQSELFMTLGQESGSGCVLSNDDRELYASVVRFLDESRKPLPPLPDKSEKPKLPRETKQRMKKLVDKYLRQELESPKLKVYLNLQTKFVAPKSRKNSVWFSFTTSQSAQPLQAELKPDSRKDTIHKPAFPVSGGPS</sequence>
<keyword evidence="4" id="KW-1185">Reference proteome</keyword>
<feature type="signal peptide" evidence="2">
    <location>
        <begin position="1"/>
        <end position="18"/>
    </location>
</feature>
<feature type="compositionally biased region" description="Basic and acidic residues" evidence="1">
    <location>
        <begin position="197"/>
        <end position="208"/>
    </location>
</feature>
<feature type="region of interest" description="Disordered" evidence="1">
    <location>
        <begin position="189"/>
        <end position="208"/>
    </location>
</feature>
<dbReference type="AlphaFoldDB" id="A0AA38P5Q5"/>
<evidence type="ECO:0000313" key="3">
    <source>
        <dbReference type="EMBL" id="KAJ3836827.1"/>
    </source>
</evidence>
<reference evidence="3" key="1">
    <citation type="submission" date="2022-08" db="EMBL/GenBank/DDBJ databases">
        <authorList>
            <consortium name="DOE Joint Genome Institute"/>
            <person name="Min B."/>
            <person name="Riley R."/>
            <person name="Sierra-Patev S."/>
            <person name="Naranjo-Ortiz M."/>
            <person name="Looney B."/>
            <person name="Konkel Z."/>
            <person name="Slot J.C."/>
            <person name="Sakamoto Y."/>
            <person name="Steenwyk J.L."/>
            <person name="Rokas A."/>
            <person name="Carro J."/>
            <person name="Camarero S."/>
            <person name="Ferreira P."/>
            <person name="Molpeceres G."/>
            <person name="Ruiz-Duenas F.J."/>
            <person name="Serrano A."/>
            <person name="Henrissat B."/>
            <person name="Drula E."/>
            <person name="Hughes K.W."/>
            <person name="Mata J.L."/>
            <person name="Ishikawa N.K."/>
            <person name="Vargas-Isla R."/>
            <person name="Ushijima S."/>
            <person name="Smith C.A."/>
            <person name="Ahrendt S."/>
            <person name="Andreopoulos W."/>
            <person name="He G."/>
            <person name="Labutti K."/>
            <person name="Lipzen A."/>
            <person name="Ng V."/>
            <person name="Sandor L."/>
            <person name="Barry K."/>
            <person name="Martinez A.T."/>
            <person name="Xiao Y."/>
            <person name="Gibbons J.G."/>
            <person name="Terashima K."/>
            <person name="Hibbett D.S."/>
            <person name="Grigoriev I.V."/>
        </authorList>
    </citation>
    <scope>NUCLEOTIDE SEQUENCE</scope>
    <source>
        <strain evidence="3">TFB9207</strain>
    </source>
</reference>
<keyword evidence="2" id="KW-0732">Signal</keyword>
<proteinExistence type="predicted"/>
<evidence type="ECO:0000313" key="4">
    <source>
        <dbReference type="Proteomes" id="UP001163846"/>
    </source>
</evidence>
<organism evidence="3 4">
    <name type="scientific">Lentinula raphanica</name>
    <dbReference type="NCBI Taxonomy" id="153919"/>
    <lineage>
        <taxon>Eukaryota</taxon>
        <taxon>Fungi</taxon>
        <taxon>Dikarya</taxon>
        <taxon>Basidiomycota</taxon>
        <taxon>Agaricomycotina</taxon>
        <taxon>Agaricomycetes</taxon>
        <taxon>Agaricomycetidae</taxon>
        <taxon>Agaricales</taxon>
        <taxon>Marasmiineae</taxon>
        <taxon>Omphalotaceae</taxon>
        <taxon>Lentinula</taxon>
    </lineage>
</organism>
<feature type="chain" id="PRO_5041285715" evidence="2">
    <location>
        <begin position="19"/>
        <end position="287"/>
    </location>
</feature>
<evidence type="ECO:0000256" key="1">
    <source>
        <dbReference type="SAM" id="MobiDB-lite"/>
    </source>
</evidence>
<comment type="caution">
    <text evidence="3">The sequence shown here is derived from an EMBL/GenBank/DDBJ whole genome shotgun (WGS) entry which is preliminary data.</text>
</comment>
<evidence type="ECO:0000256" key="2">
    <source>
        <dbReference type="SAM" id="SignalP"/>
    </source>
</evidence>
<feature type="compositionally biased region" description="Basic and acidic residues" evidence="1">
    <location>
        <begin position="266"/>
        <end position="276"/>
    </location>
</feature>
<feature type="region of interest" description="Disordered" evidence="1">
    <location>
        <begin position="256"/>
        <end position="287"/>
    </location>
</feature>
<protein>
    <submittedName>
        <fullName evidence="3">Uncharacterized protein</fullName>
    </submittedName>
</protein>
<accession>A0AA38P5Q5</accession>
<dbReference type="Proteomes" id="UP001163846">
    <property type="component" value="Unassembled WGS sequence"/>
</dbReference>
<gene>
    <name evidence="3" type="ORF">F5878DRAFT_243670</name>
</gene>
<dbReference type="EMBL" id="MU806290">
    <property type="protein sequence ID" value="KAJ3836827.1"/>
    <property type="molecule type" value="Genomic_DNA"/>
</dbReference>
<name>A0AA38P5Q5_9AGAR</name>